<evidence type="ECO:0000313" key="3">
    <source>
        <dbReference type="EMBL" id="TDP63302.1"/>
    </source>
</evidence>
<protein>
    <submittedName>
        <fullName evidence="3">Putative secreted protein with PEP-CTERM sorting signal</fullName>
    </submittedName>
</protein>
<dbReference type="AlphaFoldDB" id="A0A4R6QKX6"/>
<dbReference type="Pfam" id="PF07589">
    <property type="entry name" value="PEP-CTERM"/>
    <property type="match status" value="1"/>
</dbReference>
<name>A0A4R6QKX6_9BURK</name>
<gene>
    <name evidence="3" type="ORF">DES47_105307</name>
</gene>
<keyword evidence="1" id="KW-0732">Signal</keyword>
<dbReference type="Proteomes" id="UP000295361">
    <property type="component" value="Unassembled WGS sequence"/>
</dbReference>
<evidence type="ECO:0000313" key="4">
    <source>
        <dbReference type="Proteomes" id="UP000295361"/>
    </source>
</evidence>
<evidence type="ECO:0000259" key="2">
    <source>
        <dbReference type="Pfam" id="PF07589"/>
    </source>
</evidence>
<dbReference type="InParanoid" id="A0A4R6QKX6"/>
<sequence>MSRSCGAKNWLQKSAALASCPVNLIGLCLMAALMAQPAPAAAYAQATVEAVVKFHIETVPGVELSFLELSTSHVNWGYGVHNERWAPAAVGGAGQDFTANFFAESIATSPPESYAYVRHSLEGSVFAVLSNTSAAAKTVRIESSATVVSDVTATGPLDWARVNYRLKFSGQGSSGTHVEKIFFDRDRTVAAGVGAEGWWDFVNDTVNNPSFEVTLAAGEQYSLSNDGTVLVAEAFSAPVPEPASAWLWGLGLLGIACCRKACLGRD</sequence>
<dbReference type="EMBL" id="SNXS01000005">
    <property type="protein sequence ID" value="TDP63302.1"/>
    <property type="molecule type" value="Genomic_DNA"/>
</dbReference>
<dbReference type="InterPro" id="IPR013424">
    <property type="entry name" value="Ice-binding_C"/>
</dbReference>
<feature type="chain" id="PRO_5020807171" evidence="1">
    <location>
        <begin position="41"/>
        <end position="266"/>
    </location>
</feature>
<accession>A0A4R6QKX6</accession>
<proteinExistence type="predicted"/>
<organism evidence="3 4">
    <name type="scientific">Roseateles toxinivorans</name>
    <dbReference type="NCBI Taxonomy" id="270368"/>
    <lineage>
        <taxon>Bacteria</taxon>
        <taxon>Pseudomonadati</taxon>
        <taxon>Pseudomonadota</taxon>
        <taxon>Betaproteobacteria</taxon>
        <taxon>Burkholderiales</taxon>
        <taxon>Sphaerotilaceae</taxon>
        <taxon>Roseateles</taxon>
    </lineage>
</organism>
<evidence type="ECO:0000256" key="1">
    <source>
        <dbReference type="SAM" id="SignalP"/>
    </source>
</evidence>
<feature type="signal peptide" evidence="1">
    <location>
        <begin position="1"/>
        <end position="40"/>
    </location>
</feature>
<keyword evidence="4" id="KW-1185">Reference proteome</keyword>
<dbReference type="RefSeq" id="WP_133702479.1">
    <property type="nucleotide sequence ID" value="NZ_SNXS01000005.1"/>
</dbReference>
<comment type="caution">
    <text evidence="3">The sequence shown here is derived from an EMBL/GenBank/DDBJ whole genome shotgun (WGS) entry which is preliminary data.</text>
</comment>
<feature type="domain" description="Ice-binding protein C-terminal" evidence="2">
    <location>
        <begin position="238"/>
        <end position="260"/>
    </location>
</feature>
<reference evidence="3 4" key="1">
    <citation type="submission" date="2019-03" db="EMBL/GenBank/DDBJ databases">
        <title>Genomic Encyclopedia of Type Strains, Phase IV (KMG-IV): sequencing the most valuable type-strain genomes for metagenomic binning, comparative biology and taxonomic classification.</title>
        <authorList>
            <person name="Goeker M."/>
        </authorList>
    </citation>
    <scope>NUCLEOTIDE SEQUENCE [LARGE SCALE GENOMIC DNA]</scope>
    <source>
        <strain evidence="3 4">DSM 16998</strain>
    </source>
</reference>